<evidence type="ECO:0000313" key="1">
    <source>
        <dbReference type="EMBL" id="KAK9221899.1"/>
    </source>
</evidence>
<evidence type="ECO:0000313" key="2">
    <source>
        <dbReference type="Proteomes" id="UP001428341"/>
    </source>
</evidence>
<reference evidence="1 2" key="1">
    <citation type="submission" date="2024-05" db="EMBL/GenBank/DDBJ databases">
        <title>Haplotype-resolved chromosome-level genome assembly of Huyou (Citrus changshanensis).</title>
        <authorList>
            <person name="Miao C."/>
            <person name="Chen W."/>
            <person name="Wu Y."/>
            <person name="Wang L."/>
            <person name="Zhao S."/>
            <person name="Grierson D."/>
            <person name="Xu C."/>
            <person name="Chen K."/>
        </authorList>
    </citation>
    <scope>NUCLEOTIDE SEQUENCE [LARGE SCALE GENOMIC DNA]</scope>
    <source>
        <strain evidence="1">01-14</strain>
        <tissue evidence="1">Leaf</tissue>
    </source>
</reference>
<accession>A0AAP0MUP4</accession>
<proteinExistence type="predicted"/>
<protein>
    <submittedName>
        <fullName evidence="1">Uncharacterized protein</fullName>
    </submittedName>
</protein>
<keyword evidence="2" id="KW-1185">Reference proteome</keyword>
<organism evidence="1 2">
    <name type="scientific">Citrus x changshan-huyou</name>
    <dbReference type="NCBI Taxonomy" id="2935761"/>
    <lineage>
        <taxon>Eukaryota</taxon>
        <taxon>Viridiplantae</taxon>
        <taxon>Streptophyta</taxon>
        <taxon>Embryophyta</taxon>
        <taxon>Tracheophyta</taxon>
        <taxon>Spermatophyta</taxon>
        <taxon>Magnoliopsida</taxon>
        <taxon>eudicotyledons</taxon>
        <taxon>Gunneridae</taxon>
        <taxon>Pentapetalae</taxon>
        <taxon>rosids</taxon>
        <taxon>malvids</taxon>
        <taxon>Sapindales</taxon>
        <taxon>Rutaceae</taxon>
        <taxon>Aurantioideae</taxon>
        <taxon>Citrus</taxon>
    </lineage>
</organism>
<dbReference type="EMBL" id="JBCGBO010000002">
    <property type="protein sequence ID" value="KAK9221899.1"/>
    <property type="molecule type" value="Genomic_DNA"/>
</dbReference>
<dbReference type="Proteomes" id="UP001428341">
    <property type="component" value="Unassembled WGS sequence"/>
</dbReference>
<gene>
    <name evidence="1" type="ORF">WN944_010330</name>
</gene>
<sequence length="78" mass="8668">MSHLIKNKEAGRWHVSIDTCYCSHAAKADNPRPASDSKCLSCAYQILLFPRQQLSLSLLKGKGKATIFLSAHLITHFV</sequence>
<name>A0AAP0MUP4_9ROSI</name>
<dbReference type="AlphaFoldDB" id="A0AAP0MUP4"/>
<comment type="caution">
    <text evidence="1">The sequence shown here is derived from an EMBL/GenBank/DDBJ whole genome shotgun (WGS) entry which is preliminary data.</text>
</comment>